<evidence type="ECO:0000256" key="3">
    <source>
        <dbReference type="ARBA" id="ARBA00022692"/>
    </source>
</evidence>
<dbReference type="PANTHER" id="PTHR21236">
    <property type="entry name" value="GOLGI MEMBRANE PROTEIN YIP1"/>
    <property type="match status" value="1"/>
</dbReference>
<dbReference type="GO" id="GO:0005802">
    <property type="term" value="C:trans-Golgi network"/>
    <property type="evidence" value="ECO:0007669"/>
    <property type="project" value="TreeGrafter"/>
</dbReference>
<comment type="similarity">
    <text evidence="2">Belongs to the YIP1 family.</text>
</comment>
<dbReference type="AlphaFoldDB" id="A0A5J4V432"/>
<sequence>TLLMSAKAVEEGNRTASEQEAAQIQDTLNESVKESLMRDITGIWQKLIAVMIPGRRGNLQKELQNWGLWGPLLICLILACSLSFRAPDNQAALLFSIIFIIVCIGSLIATINFDKQILGLTKVQVEFERQREKERFYLGGTREQLKIWIQNQKNKILKLQNESIINQQGGMVKDDNKQLIDIGKEEGNIKPANLDQGQSYKYNTLKIPAYPSSEGSLRSGAYSIPVTIANALNEKENNNEQGLYSPLWWGNTGHDGVILVDQRESRIEGVSDSVFPVGAEGIITVETGEEEFREEGRLKDIKRIIKGWLTIRKEKIEKFQEKEDSLRNKAVFNLNKRFLAKQKSIKEKFIQSTDQQIIIGKIDKARKNLLEDTEEKYHERLDKFDSLKRKILKVEREKYFRENPLPKGRLILNRVHLNFFVHSNGEYAHLECHETGRKIEEINNGEIMKFLRNTFLLYKSLFFNEINPDERNKQTWQRNEIPSIDQLLEFFNLNNQIKRPIVDEQLPIYSFIHSFSTRFEIPLFILPASLAPLPSKFSQLAEIACFAQSRISSTDIWTDQKEVRSSIQVEQINFQKDINNEASNSSKVQPVYQTPTQTIEKEIKDCSIIVTKEQEAELLQNQEFSVTTGICLLCGQITAISDRITCSPIVILSPAEKVKQSETKSQEIQSLQNVNAKNIESADEKVKDNQLSNEIKVEIKDLNGNQQNNELFDQEGRDVDSKKARINGIVNFQESNEDEMRELDEIQKRKRSILYCKGHFWLNGRVVSEEVAHSLVCPGPILHFRTGHTTKVAILRVKPNQINGSSFKENEQIESRVVGLKQAGLFLDSSGRDWEEGQIEIEENDNAELAAQSIAIGYEAAGRNKLPDPEKELSEIGWQDSLRLEPRRLALILRQIAHHSFLDEDH</sequence>
<gene>
    <name evidence="7" type="ORF">EZS28_027301</name>
</gene>
<dbReference type="GO" id="GO:0006888">
    <property type="term" value="P:endoplasmic reticulum to Golgi vesicle-mediated transport"/>
    <property type="evidence" value="ECO:0007669"/>
    <property type="project" value="InterPro"/>
</dbReference>
<dbReference type="EMBL" id="SNRW01010000">
    <property type="protein sequence ID" value="KAA6377172.1"/>
    <property type="molecule type" value="Genomic_DNA"/>
</dbReference>
<feature type="transmembrane region" description="Helical" evidence="6">
    <location>
        <begin position="66"/>
        <end position="84"/>
    </location>
</feature>
<dbReference type="GO" id="GO:0016020">
    <property type="term" value="C:membrane"/>
    <property type="evidence" value="ECO:0007669"/>
    <property type="project" value="UniProtKB-SubCell"/>
</dbReference>
<keyword evidence="5 6" id="KW-0472">Membrane</keyword>
<proteinExistence type="inferred from homology"/>
<protein>
    <submittedName>
        <fullName evidence="7">Uncharacterized protein</fullName>
    </submittedName>
</protein>
<evidence type="ECO:0000256" key="1">
    <source>
        <dbReference type="ARBA" id="ARBA00004141"/>
    </source>
</evidence>
<keyword evidence="3 6" id="KW-0812">Transmembrane</keyword>
<evidence type="ECO:0000256" key="2">
    <source>
        <dbReference type="ARBA" id="ARBA00010596"/>
    </source>
</evidence>
<name>A0A5J4V432_9EUKA</name>
<evidence type="ECO:0000313" key="8">
    <source>
        <dbReference type="Proteomes" id="UP000324800"/>
    </source>
</evidence>
<evidence type="ECO:0000256" key="6">
    <source>
        <dbReference type="SAM" id="Phobius"/>
    </source>
</evidence>
<dbReference type="OrthoDB" id="411251at2759"/>
<reference evidence="7 8" key="1">
    <citation type="submission" date="2019-03" db="EMBL/GenBank/DDBJ databases">
        <title>Single cell metagenomics reveals metabolic interactions within the superorganism composed of flagellate Streblomastix strix and complex community of Bacteroidetes bacteria on its surface.</title>
        <authorList>
            <person name="Treitli S.C."/>
            <person name="Kolisko M."/>
            <person name="Husnik F."/>
            <person name="Keeling P."/>
            <person name="Hampl V."/>
        </authorList>
    </citation>
    <scope>NUCLEOTIDE SEQUENCE [LARGE SCALE GENOMIC DNA]</scope>
    <source>
        <strain evidence="7">ST1C</strain>
    </source>
</reference>
<keyword evidence="4 6" id="KW-1133">Transmembrane helix</keyword>
<evidence type="ECO:0000256" key="5">
    <source>
        <dbReference type="ARBA" id="ARBA00023136"/>
    </source>
</evidence>
<dbReference type="PANTHER" id="PTHR21236:SF1">
    <property type="entry name" value="PROTEIN YIPF6"/>
    <property type="match status" value="1"/>
</dbReference>
<comment type="caution">
    <text evidence="7">The sequence shown here is derived from an EMBL/GenBank/DDBJ whole genome shotgun (WGS) entry which is preliminary data.</text>
</comment>
<organism evidence="7 8">
    <name type="scientific">Streblomastix strix</name>
    <dbReference type="NCBI Taxonomy" id="222440"/>
    <lineage>
        <taxon>Eukaryota</taxon>
        <taxon>Metamonada</taxon>
        <taxon>Preaxostyla</taxon>
        <taxon>Oxymonadida</taxon>
        <taxon>Streblomastigidae</taxon>
        <taxon>Streblomastix</taxon>
    </lineage>
</organism>
<feature type="transmembrane region" description="Helical" evidence="6">
    <location>
        <begin position="91"/>
        <end position="113"/>
    </location>
</feature>
<feature type="non-terminal residue" evidence="7">
    <location>
        <position position="1"/>
    </location>
</feature>
<accession>A0A5J4V432</accession>
<comment type="subcellular location">
    <subcellularLocation>
        <location evidence="1">Membrane</location>
        <topology evidence="1">Multi-pass membrane protein</topology>
    </subcellularLocation>
</comment>
<evidence type="ECO:0000256" key="4">
    <source>
        <dbReference type="ARBA" id="ARBA00022989"/>
    </source>
</evidence>
<dbReference type="InterPro" id="IPR045231">
    <property type="entry name" value="Yip1/4-like"/>
</dbReference>
<dbReference type="Proteomes" id="UP000324800">
    <property type="component" value="Unassembled WGS sequence"/>
</dbReference>
<evidence type="ECO:0000313" key="7">
    <source>
        <dbReference type="EMBL" id="KAA6377172.1"/>
    </source>
</evidence>